<gene>
    <name evidence="1" type="ORF">SAMN02745207_00993</name>
</gene>
<dbReference type="STRING" id="1121316.SAMN02745207_00993"/>
<reference evidence="1 2" key="1">
    <citation type="submission" date="2016-11" db="EMBL/GenBank/DDBJ databases">
        <authorList>
            <person name="Jaros S."/>
            <person name="Januszkiewicz K."/>
            <person name="Wedrychowicz H."/>
        </authorList>
    </citation>
    <scope>NUCLEOTIDE SEQUENCE [LARGE SCALE GENOMIC DNA]</scope>
    <source>
        <strain evidence="1 2">DSM 8605</strain>
    </source>
</reference>
<organism evidence="1 2">
    <name type="scientific">Clostridium grantii DSM 8605</name>
    <dbReference type="NCBI Taxonomy" id="1121316"/>
    <lineage>
        <taxon>Bacteria</taxon>
        <taxon>Bacillati</taxon>
        <taxon>Bacillota</taxon>
        <taxon>Clostridia</taxon>
        <taxon>Eubacteriales</taxon>
        <taxon>Clostridiaceae</taxon>
        <taxon>Clostridium</taxon>
    </lineage>
</organism>
<proteinExistence type="predicted"/>
<evidence type="ECO:0000313" key="2">
    <source>
        <dbReference type="Proteomes" id="UP000184447"/>
    </source>
</evidence>
<keyword evidence="2" id="KW-1185">Reference proteome</keyword>
<sequence>MSENFEDTKKTLEDFNIVKDEVAKLCLNPSRREFYDTDIEPLLKMLLELSYGSSNLSNVAKNLSSINYSKTSKIEDSLDLIYDINKSIEKVFNQLQCEIKDFLKIPSSDICCKKGIEEE</sequence>
<dbReference type="RefSeq" id="WP_073337320.1">
    <property type="nucleotide sequence ID" value="NZ_FQXM01000004.1"/>
</dbReference>
<dbReference type="EMBL" id="FQXM01000004">
    <property type="protein sequence ID" value="SHH39150.1"/>
    <property type="molecule type" value="Genomic_DNA"/>
</dbReference>
<evidence type="ECO:0000313" key="1">
    <source>
        <dbReference type="EMBL" id="SHH39150.1"/>
    </source>
</evidence>
<protein>
    <submittedName>
        <fullName evidence="1">Uncharacterized protein</fullName>
    </submittedName>
</protein>
<dbReference type="Proteomes" id="UP000184447">
    <property type="component" value="Unassembled WGS sequence"/>
</dbReference>
<name>A0A1M5SL57_9CLOT</name>
<dbReference type="AlphaFoldDB" id="A0A1M5SL57"/>
<accession>A0A1M5SL57</accession>
<dbReference type="OrthoDB" id="9179987at2"/>